<proteinExistence type="predicted"/>
<keyword evidence="2" id="KW-1185">Reference proteome</keyword>
<accession>A0ABS7WT01</accession>
<dbReference type="RefSeq" id="WP_172233751.1">
    <property type="nucleotide sequence ID" value="NZ_CP035946.1"/>
</dbReference>
<evidence type="ECO:0000313" key="1">
    <source>
        <dbReference type="EMBL" id="MBZ7987903.1"/>
    </source>
</evidence>
<dbReference type="EMBL" id="JACGBB010000018">
    <property type="protein sequence ID" value="MBZ7987903.1"/>
    <property type="molecule type" value="Genomic_DNA"/>
</dbReference>
<comment type="caution">
    <text evidence="1">The sequence shown here is derived from an EMBL/GenBank/DDBJ whole genome shotgun (WGS) entry which is preliminary data.</text>
</comment>
<dbReference type="Proteomes" id="UP000786183">
    <property type="component" value="Unassembled WGS sequence"/>
</dbReference>
<name>A0ABS7WT01_9BACT</name>
<evidence type="ECO:0000313" key="2">
    <source>
        <dbReference type="Proteomes" id="UP000786183"/>
    </source>
</evidence>
<protein>
    <submittedName>
        <fullName evidence="1">Uncharacterized protein</fullName>
    </submittedName>
</protein>
<gene>
    <name evidence="1" type="ORF">AVCANL283_07325</name>
</gene>
<organism evidence="1 2">
    <name type="scientific">Campylobacter canadensis</name>
    <dbReference type="NCBI Taxonomy" id="449520"/>
    <lineage>
        <taxon>Bacteria</taxon>
        <taxon>Pseudomonadati</taxon>
        <taxon>Campylobacterota</taxon>
        <taxon>Epsilonproteobacteria</taxon>
        <taxon>Campylobacterales</taxon>
        <taxon>Campylobacteraceae</taxon>
        <taxon>Campylobacter</taxon>
    </lineage>
</organism>
<sequence length="73" mass="8673">MFSFFKKCFCFVKNLFSKKKSKTNKIKSVVLNFVGKKEKEKNEFLHNLVEFVLNEFGFAKYIKLYSLFTKALS</sequence>
<reference evidence="1 2" key="1">
    <citation type="submission" date="2020-07" db="EMBL/GenBank/DDBJ databases">
        <title>Transfer of Campylobacter canadensis to the novel genus Avispirillum gen. nov., that also includes two novel species recovered from migratory waterfowl: Avispirillum anseris sp. nov. and Avispirillum brantae sp. nov.</title>
        <authorList>
            <person name="Miller W.G."/>
            <person name="Chapman M.H."/>
            <person name="Yee E."/>
            <person name="Inglis G.D."/>
        </authorList>
    </citation>
    <scope>NUCLEOTIDE SEQUENCE [LARGE SCALE GENOMIC DNA]</scope>
    <source>
        <strain evidence="1 2">L283</strain>
    </source>
</reference>